<feature type="coiled-coil region" evidence="1">
    <location>
        <begin position="320"/>
        <end position="447"/>
    </location>
</feature>
<dbReference type="KEGG" id="dpp:DICPUDRAFT_74660"/>
<keyword evidence="3" id="KW-0812">Transmembrane</keyword>
<keyword evidence="3" id="KW-1133">Transmembrane helix</keyword>
<name>F0Z8E1_DICPU</name>
<gene>
    <name evidence="4" type="ORF">DICPUDRAFT_74660</name>
</gene>
<dbReference type="STRING" id="5786.F0Z8E1"/>
<dbReference type="EMBL" id="GL870951">
    <property type="protein sequence ID" value="EGC39795.1"/>
    <property type="molecule type" value="Genomic_DNA"/>
</dbReference>
<dbReference type="Proteomes" id="UP000001064">
    <property type="component" value="Unassembled WGS sequence"/>
</dbReference>
<evidence type="ECO:0000256" key="1">
    <source>
        <dbReference type="SAM" id="Coils"/>
    </source>
</evidence>
<feature type="transmembrane region" description="Helical" evidence="3">
    <location>
        <begin position="451"/>
        <end position="470"/>
    </location>
</feature>
<feature type="compositionally biased region" description="Polar residues" evidence="2">
    <location>
        <begin position="214"/>
        <end position="224"/>
    </location>
</feature>
<keyword evidence="5" id="KW-1185">Reference proteome</keyword>
<feature type="compositionally biased region" description="Polar residues" evidence="2">
    <location>
        <begin position="1"/>
        <end position="19"/>
    </location>
</feature>
<organism evidence="4 5">
    <name type="scientific">Dictyostelium purpureum</name>
    <name type="common">Slime mold</name>
    <dbReference type="NCBI Taxonomy" id="5786"/>
    <lineage>
        <taxon>Eukaryota</taxon>
        <taxon>Amoebozoa</taxon>
        <taxon>Evosea</taxon>
        <taxon>Eumycetozoa</taxon>
        <taxon>Dictyostelia</taxon>
        <taxon>Dictyosteliales</taxon>
        <taxon>Dictyosteliaceae</taxon>
        <taxon>Dictyostelium</taxon>
    </lineage>
</organism>
<dbReference type="FunCoup" id="F0Z8E1">
    <property type="interactions" value="936"/>
</dbReference>
<dbReference type="RefSeq" id="XP_003283662.1">
    <property type="nucleotide sequence ID" value="XM_003283614.1"/>
</dbReference>
<protein>
    <submittedName>
        <fullName evidence="4">Uncharacterized protein</fullName>
    </submittedName>
</protein>
<evidence type="ECO:0000313" key="4">
    <source>
        <dbReference type="EMBL" id="EGC39795.1"/>
    </source>
</evidence>
<feature type="region of interest" description="Disordered" evidence="2">
    <location>
        <begin position="1"/>
        <end position="27"/>
    </location>
</feature>
<keyword evidence="1" id="KW-0175">Coiled coil</keyword>
<keyword evidence="3" id="KW-0472">Membrane</keyword>
<dbReference type="eggNOG" id="ENOG502QSYS">
    <property type="taxonomic scope" value="Eukaryota"/>
</dbReference>
<dbReference type="InParanoid" id="F0Z8E1"/>
<reference evidence="5" key="1">
    <citation type="journal article" date="2011" name="Genome Biol.">
        <title>Comparative genomics of the social amoebae Dictyostelium discoideum and Dictyostelium purpureum.</title>
        <authorList>
            <consortium name="US DOE Joint Genome Institute (JGI-PGF)"/>
            <person name="Sucgang R."/>
            <person name="Kuo A."/>
            <person name="Tian X."/>
            <person name="Salerno W."/>
            <person name="Parikh A."/>
            <person name="Feasley C.L."/>
            <person name="Dalin E."/>
            <person name="Tu H."/>
            <person name="Huang E."/>
            <person name="Barry K."/>
            <person name="Lindquist E."/>
            <person name="Shapiro H."/>
            <person name="Bruce D."/>
            <person name="Schmutz J."/>
            <person name="Salamov A."/>
            <person name="Fey P."/>
            <person name="Gaudet P."/>
            <person name="Anjard C."/>
            <person name="Babu M.M."/>
            <person name="Basu S."/>
            <person name="Bushmanova Y."/>
            <person name="van der Wel H."/>
            <person name="Katoh-Kurasawa M."/>
            <person name="Dinh C."/>
            <person name="Coutinho P.M."/>
            <person name="Saito T."/>
            <person name="Elias M."/>
            <person name="Schaap P."/>
            <person name="Kay R.R."/>
            <person name="Henrissat B."/>
            <person name="Eichinger L."/>
            <person name="Rivero F."/>
            <person name="Putnam N.H."/>
            <person name="West C.M."/>
            <person name="Loomis W.F."/>
            <person name="Chisholm R.L."/>
            <person name="Shaulsky G."/>
            <person name="Strassmann J.E."/>
            <person name="Queller D.C."/>
            <person name="Kuspa A."/>
            <person name="Grigoriev I.V."/>
        </authorList>
    </citation>
    <scope>NUCLEOTIDE SEQUENCE [LARGE SCALE GENOMIC DNA]</scope>
    <source>
        <strain evidence="5">QSDP1</strain>
    </source>
</reference>
<evidence type="ECO:0000256" key="2">
    <source>
        <dbReference type="SAM" id="MobiDB-lite"/>
    </source>
</evidence>
<sequence>MDTISKPDTSTTSLDQQHQSVEKKPNEDINYKNMIDELLKSIELIQNPNDKDNIINNNNNIQNDTMNNHNLDTYGSSKLTTNFSSSVCTTTKTNLKRNSDGFDRKELKINDLETNNENKRHSKQLINNYASVNSFPLDSPSKTLARAFSVTNSRPSFVQLLNANVPSYSSSKNSGVNPQETGMVPPSPHYSVRKHNLETSFPSPVKQQQDDYDQIQNKPNSSYKDNSDVEEKLQKIIENPEGYQTQPELEILIQQLIPEFDRAGVLSIIDSIRCDEYGNIKNNVLISFMENHITLDSLEDEFEGHPINNIEFYENGKNSLSKHTKPNQQLQDEVNQLKKEPQIYKDKKIKEADIKIRCLYLEIERLEKEILKFKVKSKNREYQFTSIEEEYKHKVEDIEKESLSKINELENKLKEQINKNNSLTREYENLIIQIGNVENEVQKKQQQKPHLYFSFFYIFFFGFICAYIFLN</sequence>
<dbReference type="OrthoDB" id="24330at2759"/>
<dbReference type="GeneID" id="10509598"/>
<feature type="region of interest" description="Disordered" evidence="2">
    <location>
        <begin position="201"/>
        <end position="227"/>
    </location>
</feature>
<evidence type="ECO:0000256" key="3">
    <source>
        <dbReference type="SAM" id="Phobius"/>
    </source>
</evidence>
<dbReference type="VEuPathDB" id="AmoebaDB:DICPUDRAFT_74660"/>
<dbReference type="AlphaFoldDB" id="F0Z8E1"/>
<evidence type="ECO:0000313" key="5">
    <source>
        <dbReference type="Proteomes" id="UP000001064"/>
    </source>
</evidence>
<proteinExistence type="predicted"/>
<accession>F0Z8E1</accession>